<organism evidence="3 4">
    <name type="scientific">Flavimaribacter sediminis</name>
    <dbReference type="NCBI Taxonomy" id="2865987"/>
    <lineage>
        <taxon>Bacteria</taxon>
        <taxon>Pseudomonadati</taxon>
        <taxon>Pseudomonadota</taxon>
        <taxon>Alphaproteobacteria</taxon>
        <taxon>Hyphomicrobiales</taxon>
        <taxon>Rhizobiaceae</taxon>
        <taxon>Flavimaribacter</taxon>
    </lineage>
</organism>
<keyword evidence="4" id="KW-1185">Reference proteome</keyword>
<accession>A0AAE3D1M6</accession>
<dbReference type="AlphaFoldDB" id="A0AAE3D1M6"/>
<keyword evidence="2" id="KW-0732">Signal</keyword>
<evidence type="ECO:0000256" key="1">
    <source>
        <dbReference type="SAM" id="Phobius"/>
    </source>
</evidence>
<sequence length="68" mass="7297">MINRTVVSAMVLVSSGQAFAHPGNHDHLPVGKLASHITASPFHTIVSLFAIAAVTAFAIWLFQARRSK</sequence>
<keyword evidence="1" id="KW-0812">Transmembrane</keyword>
<dbReference type="RefSeq" id="WP_220230557.1">
    <property type="nucleotide sequence ID" value="NZ_JAICBX010000004.1"/>
</dbReference>
<name>A0AAE3D1M6_9HYPH</name>
<feature type="transmembrane region" description="Helical" evidence="1">
    <location>
        <begin position="44"/>
        <end position="62"/>
    </location>
</feature>
<reference evidence="3" key="1">
    <citation type="submission" date="2021-08" db="EMBL/GenBank/DDBJ databases">
        <title>Hoeflea bacterium WL0058 sp. nov., isolated from the sediment.</title>
        <authorList>
            <person name="Wang L."/>
            <person name="Zhang D."/>
        </authorList>
    </citation>
    <scope>NUCLEOTIDE SEQUENCE</scope>
    <source>
        <strain evidence="3">WL0058</strain>
    </source>
</reference>
<evidence type="ECO:0000313" key="3">
    <source>
        <dbReference type="EMBL" id="MBW8639860.1"/>
    </source>
</evidence>
<comment type="caution">
    <text evidence="3">The sequence shown here is derived from an EMBL/GenBank/DDBJ whole genome shotgun (WGS) entry which is preliminary data.</text>
</comment>
<gene>
    <name evidence="3" type="ORF">K1W69_21880</name>
</gene>
<protein>
    <submittedName>
        <fullName evidence="3">Uncharacterized protein</fullName>
    </submittedName>
</protein>
<dbReference type="Proteomes" id="UP001196509">
    <property type="component" value="Unassembled WGS sequence"/>
</dbReference>
<keyword evidence="1" id="KW-0472">Membrane</keyword>
<feature type="chain" id="PRO_5042293127" evidence="2">
    <location>
        <begin position="21"/>
        <end position="68"/>
    </location>
</feature>
<feature type="signal peptide" evidence="2">
    <location>
        <begin position="1"/>
        <end position="20"/>
    </location>
</feature>
<proteinExistence type="predicted"/>
<evidence type="ECO:0000313" key="4">
    <source>
        <dbReference type="Proteomes" id="UP001196509"/>
    </source>
</evidence>
<keyword evidence="1" id="KW-1133">Transmembrane helix</keyword>
<dbReference type="EMBL" id="JAICBX010000004">
    <property type="protein sequence ID" value="MBW8639860.1"/>
    <property type="molecule type" value="Genomic_DNA"/>
</dbReference>
<evidence type="ECO:0000256" key="2">
    <source>
        <dbReference type="SAM" id="SignalP"/>
    </source>
</evidence>